<feature type="transmembrane region" description="Helical" evidence="3">
    <location>
        <begin position="282"/>
        <end position="300"/>
    </location>
</feature>
<dbReference type="Pfam" id="PF00226">
    <property type="entry name" value="DnaJ"/>
    <property type="match status" value="1"/>
</dbReference>
<evidence type="ECO:0000313" key="6">
    <source>
        <dbReference type="Proteomes" id="UP000032101"/>
    </source>
</evidence>
<sequence length="459" mass="52846">MSHWQLLSLTPDADERSIKRAYARLLKVHRPDENPDAFQRLREAYETSLAEARWRAQADEETLETPLAEPLPPAPEEVEIPVRDMHVERIEIPTVVSPPEPSLGQMAQWLVEGKERQLMEALRHWLSSEWLVPFEHRQQFEQCVLDWFESAPSWSPAFFEGVCQAMGWNEDQGNLPCAYWRWDRLIRHCEVQAFEETLRSDLDRFDADKLHGQAAALLLKPMSDARRRAMADHFTGLDWQRFTQLAETIEYQYPEVPERLELQPLDNWRDWLPATSYRGVSLFLWFALSALLVATLFTVPVNRDEPLAVLLMPFLMPILLWLGVKLYHVWTYVAVAAAQFDVWLSQRLVPRRWYRQGAGLLVLRHVVPAAVPAALACAWSDGAPWLRWVSPAVVFFGTLYFTQLALSGGRVSIWDRATRAIKLKIGRLPWHLLKREGVLAVLAVAATAAWVYSKLKAVA</sequence>
<accession>A0A0D0PA15</accession>
<proteinExistence type="predicted"/>
<feature type="domain" description="J" evidence="4">
    <location>
        <begin position="2"/>
        <end position="62"/>
    </location>
</feature>
<comment type="caution">
    <text evidence="5">The sequence shown here is derived from an EMBL/GenBank/DDBJ whole genome shotgun (WGS) entry which is preliminary data.</text>
</comment>
<keyword evidence="3" id="KW-0472">Membrane</keyword>
<dbReference type="AlphaFoldDB" id="A0A0D0PA15"/>
<dbReference type="Proteomes" id="UP000032101">
    <property type="component" value="Unassembled WGS sequence"/>
</dbReference>
<dbReference type="OrthoDB" id="5524449at2"/>
<keyword evidence="3" id="KW-0812">Transmembrane</keyword>
<feature type="transmembrane region" description="Helical" evidence="3">
    <location>
        <begin position="388"/>
        <end position="411"/>
    </location>
</feature>
<reference evidence="5 6" key="1">
    <citation type="submission" date="2015-01" db="EMBL/GenBank/DDBJ databases">
        <title>Draft Genome Sequence of the Biocontrol and Plant Growth-Promoting Rhizobacteria (PGPR) Pseudomonas fluorescens UM270.</title>
        <authorList>
            <person name="Hernandez-Salmeron J.E."/>
            <person name="Santoyo G."/>
            <person name="Moreno-Hagelsieb G."/>
            <person name="Hernandez-Leon R."/>
        </authorList>
    </citation>
    <scope>NUCLEOTIDE SEQUENCE [LARGE SCALE GENOMIC DNA]</scope>
    <source>
        <strain evidence="5 6">UM270</strain>
    </source>
</reference>
<name>A0A0D0PA15_PSEFL</name>
<keyword evidence="3" id="KW-1133">Transmembrane helix</keyword>
<dbReference type="PATRIC" id="fig|294.124.peg.4213"/>
<evidence type="ECO:0000256" key="1">
    <source>
        <dbReference type="ARBA" id="ARBA00023186"/>
    </source>
</evidence>
<evidence type="ECO:0000313" key="5">
    <source>
        <dbReference type="EMBL" id="KIQ57522.1"/>
    </source>
</evidence>
<dbReference type="InterPro" id="IPR036869">
    <property type="entry name" value="J_dom_sf"/>
</dbReference>
<feature type="transmembrane region" description="Helical" evidence="3">
    <location>
        <begin position="432"/>
        <end position="452"/>
    </location>
</feature>
<dbReference type="CDD" id="cd06257">
    <property type="entry name" value="DnaJ"/>
    <property type="match status" value="1"/>
</dbReference>
<keyword evidence="1" id="KW-0143">Chaperone</keyword>
<protein>
    <submittedName>
        <fullName evidence="5">Heat-shock protein</fullName>
    </submittedName>
</protein>
<dbReference type="SUPFAM" id="SSF46565">
    <property type="entry name" value="Chaperone J-domain"/>
    <property type="match status" value="1"/>
</dbReference>
<dbReference type="Gene3D" id="1.10.287.110">
    <property type="entry name" value="DnaJ domain"/>
    <property type="match status" value="1"/>
</dbReference>
<gene>
    <name evidence="5" type="ORF">RL74_20435</name>
</gene>
<evidence type="ECO:0000256" key="3">
    <source>
        <dbReference type="SAM" id="Phobius"/>
    </source>
</evidence>
<dbReference type="PROSITE" id="PS50076">
    <property type="entry name" value="DNAJ_2"/>
    <property type="match status" value="1"/>
</dbReference>
<dbReference type="InterPro" id="IPR001623">
    <property type="entry name" value="DnaJ_domain"/>
</dbReference>
<dbReference type="SMART" id="SM00271">
    <property type="entry name" value="DnaJ"/>
    <property type="match status" value="1"/>
</dbReference>
<feature type="transmembrane region" description="Helical" evidence="3">
    <location>
        <begin position="361"/>
        <end position="382"/>
    </location>
</feature>
<dbReference type="RefSeq" id="WP_042731614.1">
    <property type="nucleotide sequence ID" value="NZ_JXNZ01000224.1"/>
</dbReference>
<organism evidence="5 6">
    <name type="scientific">Pseudomonas fluorescens</name>
    <dbReference type="NCBI Taxonomy" id="294"/>
    <lineage>
        <taxon>Bacteria</taxon>
        <taxon>Pseudomonadati</taxon>
        <taxon>Pseudomonadota</taxon>
        <taxon>Gammaproteobacteria</taxon>
        <taxon>Pseudomonadales</taxon>
        <taxon>Pseudomonadaceae</taxon>
        <taxon>Pseudomonas</taxon>
    </lineage>
</organism>
<evidence type="ECO:0000259" key="4">
    <source>
        <dbReference type="PROSITE" id="PS50076"/>
    </source>
</evidence>
<evidence type="ECO:0000256" key="2">
    <source>
        <dbReference type="SAM" id="MobiDB-lite"/>
    </source>
</evidence>
<feature type="region of interest" description="Disordered" evidence="2">
    <location>
        <begin position="55"/>
        <end position="74"/>
    </location>
</feature>
<dbReference type="EMBL" id="JXNZ01000224">
    <property type="protein sequence ID" value="KIQ57522.1"/>
    <property type="molecule type" value="Genomic_DNA"/>
</dbReference>